<feature type="domain" description="Response regulatory" evidence="9">
    <location>
        <begin position="5"/>
        <end position="119"/>
    </location>
</feature>
<dbReference type="FunFam" id="1.10.10.10:FF:000018">
    <property type="entry name" value="DNA-binding response regulator ResD"/>
    <property type="match status" value="1"/>
</dbReference>
<dbReference type="GO" id="GO:0005829">
    <property type="term" value="C:cytosol"/>
    <property type="evidence" value="ECO:0007669"/>
    <property type="project" value="TreeGrafter"/>
</dbReference>
<dbReference type="GO" id="GO:0000976">
    <property type="term" value="F:transcription cis-regulatory region binding"/>
    <property type="evidence" value="ECO:0007669"/>
    <property type="project" value="TreeGrafter"/>
</dbReference>
<dbReference type="OrthoDB" id="1655504at2"/>
<dbReference type="Gene3D" id="1.10.10.10">
    <property type="entry name" value="Winged helix-like DNA-binding domain superfamily/Winged helix DNA-binding domain"/>
    <property type="match status" value="1"/>
</dbReference>
<evidence type="ECO:0000313" key="11">
    <source>
        <dbReference type="EMBL" id="OFI49578.1"/>
    </source>
</evidence>
<dbReference type="Pfam" id="PF00072">
    <property type="entry name" value="Response_reg"/>
    <property type="match status" value="1"/>
</dbReference>
<feature type="DNA-binding region" description="OmpR/PhoB-type" evidence="8">
    <location>
        <begin position="130"/>
        <end position="227"/>
    </location>
</feature>
<feature type="modified residue" description="4-aspartylphosphate" evidence="7">
    <location>
        <position position="54"/>
    </location>
</feature>
<dbReference type="GO" id="GO:0000156">
    <property type="term" value="F:phosphorelay response regulator activity"/>
    <property type="evidence" value="ECO:0007669"/>
    <property type="project" value="TreeGrafter"/>
</dbReference>
<dbReference type="CDD" id="cd00383">
    <property type="entry name" value="trans_reg_C"/>
    <property type="match status" value="1"/>
</dbReference>
<dbReference type="SUPFAM" id="SSF52172">
    <property type="entry name" value="CheY-like"/>
    <property type="match status" value="1"/>
</dbReference>
<evidence type="ECO:0000259" key="9">
    <source>
        <dbReference type="PROSITE" id="PS50110"/>
    </source>
</evidence>
<keyword evidence="3" id="KW-0805">Transcription regulation</keyword>
<dbReference type="EMBL" id="MKIR01000012">
    <property type="protein sequence ID" value="OFI49578.1"/>
    <property type="molecule type" value="Genomic_DNA"/>
</dbReference>
<evidence type="ECO:0000256" key="7">
    <source>
        <dbReference type="PROSITE-ProRule" id="PRU00169"/>
    </source>
</evidence>
<evidence type="ECO:0000259" key="10">
    <source>
        <dbReference type="PROSITE" id="PS51755"/>
    </source>
</evidence>
<protein>
    <submittedName>
        <fullName evidence="11">DNA-binding response regulator</fullName>
    </submittedName>
</protein>
<keyword evidence="4 8" id="KW-0238">DNA-binding</keyword>
<keyword evidence="2" id="KW-0902">Two-component regulatory system</keyword>
<evidence type="ECO:0000313" key="12">
    <source>
        <dbReference type="Proteomes" id="UP000178622"/>
    </source>
</evidence>
<dbReference type="InterPro" id="IPR036388">
    <property type="entry name" value="WH-like_DNA-bd_sf"/>
</dbReference>
<reference evidence="12" key="1">
    <citation type="submission" date="2016-09" db="EMBL/GenBank/DDBJ databases">
        <title>Draft genome sequence of a novel species of the family Streptococcaceae isolated from flowers.</title>
        <authorList>
            <person name="Chuah L.-O."/>
            <person name="Yap K.-P."/>
            <person name="Thong K.L."/>
            <person name="Liong M.T."/>
            <person name="Ahmad R."/>
            <person name="Rusul G."/>
        </authorList>
    </citation>
    <scope>NUCLEOTIDE SEQUENCE [LARGE SCALE GENOMIC DNA]</scope>
    <source>
        <strain evidence="12">DF1</strain>
    </source>
</reference>
<dbReference type="InterPro" id="IPR011006">
    <property type="entry name" value="CheY-like_superfamily"/>
</dbReference>
<dbReference type="GO" id="GO:0032993">
    <property type="term" value="C:protein-DNA complex"/>
    <property type="evidence" value="ECO:0007669"/>
    <property type="project" value="TreeGrafter"/>
</dbReference>
<dbReference type="AlphaFoldDB" id="A0A1E8GQ16"/>
<sequence length="227" mass="25761">MEKKSILVIEDDQEINLLLKSILEQENYQVTSAYSGSEGILRIENSDYNLILLDLMLPGMTGEELLEKIRASGNQTPVMVISAKQDIAEKVKVLRLGADDYITKPFNSEEVLGRVEVQIRHGASISPKGKKLIHWRDLQMDTEKREASLQGKTLSLTNAEFDILALFMRQPEHAFSKKEIYENVWDGPYYGDDNTVSVHVSNLRKKLGQINSDEYIKTVWGVGFIMV</sequence>
<evidence type="ECO:0000256" key="6">
    <source>
        <dbReference type="ARBA" id="ARBA00023163"/>
    </source>
</evidence>
<dbReference type="PROSITE" id="PS50110">
    <property type="entry name" value="RESPONSE_REGULATORY"/>
    <property type="match status" value="1"/>
</dbReference>
<name>A0A1E8GQ16_9LACT</name>
<evidence type="ECO:0000256" key="1">
    <source>
        <dbReference type="ARBA" id="ARBA00022553"/>
    </source>
</evidence>
<dbReference type="Gene3D" id="3.40.50.2300">
    <property type="match status" value="1"/>
</dbReference>
<proteinExistence type="predicted"/>
<keyword evidence="5" id="KW-0010">Activator</keyword>
<dbReference type="PROSITE" id="PS51755">
    <property type="entry name" value="OMPR_PHOB"/>
    <property type="match status" value="1"/>
</dbReference>
<dbReference type="SMART" id="SM00862">
    <property type="entry name" value="Trans_reg_C"/>
    <property type="match status" value="1"/>
</dbReference>
<evidence type="ECO:0000256" key="8">
    <source>
        <dbReference type="PROSITE-ProRule" id="PRU01091"/>
    </source>
</evidence>
<keyword evidence="12" id="KW-1185">Reference proteome</keyword>
<evidence type="ECO:0000256" key="3">
    <source>
        <dbReference type="ARBA" id="ARBA00023015"/>
    </source>
</evidence>
<dbReference type="Pfam" id="PF00486">
    <property type="entry name" value="Trans_reg_C"/>
    <property type="match status" value="1"/>
</dbReference>
<keyword evidence="1 7" id="KW-0597">Phosphoprotein</keyword>
<dbReference type="PANTHER" id="PTHR48111">
    <property type="entry name" value="REGULATOR OF RPOS"/>
    <property type="match status" value="1"/>
</dbReference>
<evidence type="ECO:0000256" key="5">
    <source>
        <dbReference type="ARBA" id="ARBA00023159"/>
    </source>
</evidence>
<dbReference type="GO" id="GO:0006355">
    <property type="term" value="P:regulation of DNA-templated transcription"/>
    <property type="evidence" value="ECO:0007669"/>
    <property type="project" value="InterPro"/>
</dbReference>
<dbReference type="InterPro" id="IPR001867">
    <property type="entry name" value="OmpR/PhoB-type_DNA-bd"/>
</dbReference>
<feature type="domain" description="OmpR/PhoB-type" evidence="10">
    <location>
        <begin position="130"/>
        <end position="227"/>
    </location>
</feature>
<evidence type="ECO:0000256" key="2">
    <source>
        <dbReference type="ARBA" id="ARBA00023012"/>
    </source>
</evidence>
<gene>
    <name evidence="11" type="ORF">BG261_03075</name>
</gene>
<evidence type="ECO:0000256" key="4">
    <source>
        <dbReference type="ARBA" id="ARBA00023125"/>
    </source>
</evidence>
<keyword evidence="6" id="KW-0804">Transcription</keyword>
<dbReference type="RefSeq" id="WP_070792095.1">
    <property type="nucleotide sequence ID" value="NZ_MKIR01000012.1"/>
</dbReference>
<dbReference type="PANTHER" id="PTHR48111:SF2">
    <property type="entry name" value="RESPONSE REGULATOR SAER"/>
    <property type="match status" value="1"/>
</dbReference>
<accession>A0A1E8GQ16</accession>
<dbReference type="InterPro" id="IPR039420">
    <property type="entry name" value="WalR-like"/>
</dbReference>
<organism evidence="11 12">
    <name type="scientific">Floricoccus tropicus</name>
    <dbReference type="NCBI Taxonomy" id="1859473"/>
    <lineage>
        <taxon>Bacteria</taxon>
        <taxon>Bacillati</taxon>
        <taxon>Bacillota</taxon>
        <taxon>Bacilli</taxon>
        <taxon>Lactobacillales</taxon>
        <taxon>Streptococcaceae</taxon>
        <taxon>Floricoccus</taxon>
    </lineage>
</organism>
<dbReference type="SMART" id="SM00448">
    <property type="entry name" value="REC"/>
    <property type="match status" value="1"/>
</dbReference>
<dbReference type="Proteomes" id="UP000178622">
    <property type="component" value="Unassembled WGS sequence"/>
</dbReference>
<comment type="caution">
    <text evidence="11">The sequence shown here is derived from an EMBL/GenBank/DDBJ whole genome shotgun (WGS) entry which is preliminary data.</text>
</comment>
<dbReference type="InterPro" id="IPR001789">
    <property type="entry name" value="Sig_transdc_resp-reg_receiver"/>
</dbReference>
<dbReference type="STRING" id="1859473.BG261_03075"/>